<dbReference type="SMART" id="SM00255">
    <property type="entry name" value="TIR"/>
    <property type="match status" value="1"/>
</dbReference>
<feature type="domain" description="TIR" evidence="12">
    <location>
        <begin position="796"/>
        <end position="944"/>
    </location>
</feature>
<proteinExistence type="inferred from homology"/>
<dbReference type="Pfam" id="PF01582">
    <property type="entry name" value="TIR"/>
    <property type="match status" value="1"/>
</dbReference>
<reference evidence="13" key="1">
    <citation type="submission" date="2019-08" db="EMBL/GenBank/DDBJ databases">
        <title>The improved chromosome-level genome for the pearl oyster Pinctada fucata martensii using PacBio sequencing and Hi-C.</title>
        <authorList>
            <person name="Zheng Z."/>
        </authorList>
    </citation>
    <scope>NUCLEOTIDE SEQUENCE</scope>
    <source>
        <strain evidence="13">ZZ-2019</strain>
        <tissue evidence="13">Adductor muscle</tissue>
    </source>
</reference>
<evidence type="ECO:0000256" key="7">
    <source>
        <dbReference type="ARBA" id="ARBA00022989"/>
    </source>
</evidence>
<dbReference type="Proteomes" id="UP001186944">
    <property type="component" value="Unassembled WGS sequence"/>
</dbReference>
<keyword evidence="14" id="KW-1185">Reference proteome</keyword>
<dbReference type="InterPro" id="IPR000483">
    <property type="entry name" value="Cys-rich_flank_reg_C"/>
</dbReference>
<keyword evidence="3" id="KW-0433">Leucine-rich repeat</keyword>
<dbReference type="SUPFAM" id="SSF52200">
    <property type="entry name" value="Toll/Interleukin receptor TIR domain"/>
    <property type="match status" value="2"/>
</dbReference>
<dbReference type="PROSITE" id="PS50104">
    <property type="entry name" value="TIR"/>
    <property type="match status" value="2"/>
</dbReference>
<evidence type="ECO:0000256" key="6">
    <source>
        <dbReference type="ARBA" id="ARBA00022737"/>
    </source>
</evidence>
<evidence type="ECO:0000256" key="11">
    <source>
        <dbReference type="SAM" id="Phobius"/>
    </source>
</evidence>
<evidence type="ECO:0000313" key="13">
    <source>
        <dbReference type="EMBL" id="KAK3095802.1"/>
    </source>
</evidence>
<evidence type="ECO:0000256" key="10">
    <source>
        <dbReference type="ARBA" id="ARBA00023180"/>
    </source>
</evidence>
<keyword evidence="10" id="KW-0325">Glycoprotein</keyword>
<feature type="domain" description="TIR" evidence="12">
    <location>
        <begin position="961"/>
        <end position="1097"/>
    </location>
</feature>
<comment type="caution">
    <text evidence="13">The sequence shown here is derived from an EMBL/GenBank/DDBJ whole genome shotgun (WGS) entry which is preliminary data.</text>
</comment>
<evidence type="ECO:0000256" key="1">
    <source>
        <dbReference type="ARBA" id="ARBA00004479"/>
    </source>
</evidence>
<dbReference type="SUPFAM" id="SSF52058">
    <property type="entry name" value="L domain-like"/>
    <property type="match status" value="1"/>
</dbReference>
<dbReference type="InterPro" id="IPR001611">
    <property type="entry name" value="Leu-rich_rpt"/>
</dbReference>
<evidence type="ECO:0000256" key="2">
    <source>
        <dbReference type="ARBA" id="ARBA00009634"/>
    </source>
</evidence>
<keyword evidence="4 11" id="KW-0812">Transmembrane</keyword>
<keyword evidence="8 11" id="KW-0472">Membrane</keyword>
<gene>
    <name evidence="13" type="ORF">FSP39_019386</name>
</gene>
<protein>
    <recommendedName>
        <fullName evidence="12">TIR domain-containing protein</fullName>
    </recommendedName>
</protein>
<keyword evidence="6" id="KW-0677">Repeat</keyword>
<evidence type="ECO:0000256" key="5">
    <source>
        <dbReference type="ARBA" id="ARBA00022729"/>
    </source>
</evidence>
<dbReference type="EMBL" id="VSWD01000008">
    <property type="protein sequence ID" value="KAK3095802.1"/>
    <property type="molecule type" value="Genomic_DNA"/>
</dbReference>
<dbReference type="GO" id="GO:0038023">
    <property type="term" value="F:signaling receptor activity"/>
    <property type="evidence" value="ECO:0007669"/>
    <property type="project" value="TreeGrafter"/>
</dbReference>
<name>A0AA88Y5G9_PINIB</name>
<dbReference type="Gene3D" id="3.80.10.10">
    <property type="entry name" value="Ribonuclease Inhibitor"/>
    <property type="match status" value="3"/>
</dbReference>
<dbReference type="InterPro" id="IPR003591">
    <property type="entry name" value="Leu-rich_rpt_typical-subtyp"/>
</dbReference>
<feature type="transmembrane region" description="Helical" evidence="11">
    <location>
        <begin position="747"/>
        <end position="770"/>
    </location>
</feature>
<dbReference type="InterPro" id="IPR035897">
    <property type="entry name" value="Toll_tir_struct_dom_sf"/>
</dbReference>
<sequence>MWVYSIDKCIMREERFMYPPLYKMADRTLPSAAIAFILIPIVEYEDCYVEMMDVMEVYNFDNSVTSFAAFSFVCILPINVDFRCRNETLCQHGDRVIGNFEIMTCKTTLRSIDYFCRFFHVLSIYLYDMGLGSSISINETLPITQNFTCEGLKNVNIVVLALLENFTYDNFLSIFQCYTFQQVNTIVISDIPWDMKSNDIIQIFPNLQSLELQNVNIEYPPEFFPWSNETVLLPLNLSRTEYLQNLYASTLYLEIPVNEPRRVFNLRYNSIANISDYHFSGKLHMITLENNGIISVDADLIREVFDLQNLDLSSNFILEIPTGFFDGQDSLRSLNLRKNRIAHLAPETFQDLDKLQFLDLSFNKLLKLESGLFSSLLNLKILRLENNLIQTIQNNVFPIISKNIEQLFLDNNPLREIPVDIFYISSLKKTSLQHTEISFRNFTGLLKQIHVNVLSQNVLAYDPDKKAEEVREVDLTGSKVNYFYIDKDSFNIDAKRAMILLLRYFKFILKNNPIKCDCNIAVLSDFVRSLKIKNAVSSESYIYHDWKCVWPQEFNDQQMLSVDPNDTYCQNNSARCPQNCTCYVRYESDINIVDCRYSSFLSLPHTMPVSGKLDLWFQHNNISEVEPRTYFDRVRQFRISNNEIRQIHTESMNLLSNAEEFWFDSNHLSYIPSNIKDISKLKSIKLQDNPYVCDCKSLWLKSWIKRNTGYITDWEEVTCGSPDENEAGRRLVDAPDDEFVCVTDNTYMVVGISAGCAFFLIIIIILVTIYKFEIQVLLYMWFGIRPFDRAKYKDIEKVDVMILHNLDITDWVNENILKFLETLCRLKVCEIDRDFVAGYSFNENISHLAAQSKRMLIVLSPSVLTSDDLVRMCLNEGNHKVRDNRLNFYIFVCHQISRKQIRNKYIRKQMRRSKVISSSSKLFLEKLLYLTPKKRNIEDLKIHIELESLSISFTHQTTSCTVFDMFILYGDNHQRVFRDLVPKLESTGYTLCLPDREFVPGSSKQANIIGAIKNSRHTLIVLTEENWNDEWLVFGFQTAMERNLQEKYNHLVLLTDNKVNPQDLHTEMRNYVSSHVILYFEDSCLWDKIFRSMPLKTRCRW</sequence>
<evidence type="ECO:0000256" key="8">
    <source>
        <dbReference type="ARBA" id="ARBA00023136"/>
    </source>
</evidence>
<organism evidence="13 14">
    <name type="scientific">Pinctada imbricata</name>
    <name type="common">Atlantic pearl-oyster</name>
    <name type="synonym">Pinctada martensii</name>
    <dbReference type="NCBI Taxonomy" id="66713"/>
    <lineage>
        <taxon>Eukaryota</taxon>
        <taxon>Metazoa</taxon>
        <taxon>Spiralia</taxon>
        <taxon>Lophotrochozoa</taxon>
        <taxon>Mollusca</taxon>
        <taxon>Bivalvia</taxon>
        <taxon>Autobranchia</taxon>
        <taxon>Pteriomorphia</taxon>
        <taxon>Pterioida</taxon>
        <taxon>Pterioidea</taxon>
        <taxon>Pteriidae</taxon>
        <taxon>Pinctada</taxon>
    </lineage>
</organism>
<keyword evidence="5" id="KW-0732">Signal</keyword>
<comment type="subcellular location">
    <subcellularLocation>
        <location evidence="1">Membrane</location>
        <topology evidence="1">Single-pass type I membrane protein</topology>
    </subcellularLocation>
</comment>
<dbReference type="AlphaFoldDB" id="A0AA88Y5G9"/>
<evidence type="ECO:0000256" key="3">
    <source>
        <dbReference type="ARBA" id="ARBA00022614"/>
    </source>
</evidence>
<dbReference type="GO" id="GO:0005886">
    <property type="term" value="C:plasma membrane"/>
    <property type="evidence" value="ECO:0007669"/>
    <property type="project" value="TreeGrafter"/>
</dbReference>
<evidence type="ECO:0000256" key="4">
    <source>
        <dbReference type="ARBA" id="ARBA00022692"/>
    </source>
</evidence>
<dbReference type="PROSITE" id="PS51450">
    <property type="entry name" value="LRR"/>
    <property type="match status" value="2"/>
</dbReference>
<dbReference type="GO" id="GO:0007165">
    <property type="term" value="P:signal transduction"/>
    <property type="evidence" value="ECO:0007669"/>
    <property type="project" value="InterPro"/>
</dbReference>
<keyword evidence="7 11" id="KW-1133">Transmembrane helix</keyword>
<evidence type="ECO:0000259" key="12">
    <source>
        <dbReference type="PROSITE" id="PS50104"/>
    </source>
</evidence>
<accession>A0AA88Y5G9</accession>
<comment type="similarity">
    <text evidence="2">Belongs to the Toll-like receptor family.</text>
</comment>
<evidence type="ECO:0000313" key="14">
    <source>
        <dbReference type="Proteomes" id="UP001186944"/>
    </source>
</evidence>
<dbReference type="PANTHER" id="PTHR24365">
    <property type="entry name" value="TOLL-LIKE RECEPTOR"/>
    <property type="match status" value="1"/>
</dbReference>
<keyword evidence="9" id="KW-0675">Receptor</keyword>
<dbReference type="PANTHER" id="PTHR24365:SF541">
    <property type="entry name" value="PROTEIN TOLL-RELATED"/>
    <property type="match status" value="1"/>
</dbReference>
<dbReference type="InterPro" id="IPR000157">
    <property type="entry name" value="TIR_dom"/>
</dbReference>
<dbReference type="SMART" id="SM00369">
    <property type="entry name" value="LRR_TYP"/>
    <property type="match status" value="6"/>
</dbReference>
<evidence type="ECO:0000256" key="9">
    <source>
        <dbReference type="ARBA" id="ARBA00023170"/>
    </source>
</evidence>
<dbReference type="Pfam" id="PF13855">
    <property type="entry name" value="LRR_8"/>
    <property type="match status" value="1"/>
</dbReference>
<dbReference type="SMART" id="SM00082">
    <property type="entry name" value="LRRCT"/>
    <property type="match status" value="2"/>
</dbReference>
<dbReference type="Gene3D" id="3.40.50.10140">
    <property type="entry name" value="Toll/interleukin-1 receptor homology (TIR) domain"/>
    <property type="match status" value="2"/>
</dbReference>
<dbReference type="InterPro" id="IPR032675">
    <property type="entry name" value="LRR_dom_sf"/>
</dbReference>